<comment type="caution">
    <text evidence="2">The sequence shown here is derived from an EMBL/GenBank/DDBJ whole genome shotgun (WGS) entry which is preliminary data.</text>
</comment>
<dbReference type="RefSeq" id="WP_042409692.1">
    <property type="nucleotide sequence ID" value="NZ_BAWO01000032.1"/>
</dbReference>
<dbReference type="PANTHER" id="PTHR36832:SF1">
    <property type="entry name" value="SLR1174 PROTEIN"/>
    <property type="match status" value="1"/>
</dbReference>
<organism evidence="2 3">
    <name type="scientific">Parageobacillus caldoxylosilyticus NBRC 107762</name>
    <dbReference type="NCBI Taxonomy" id="1220594"/>
    <lineage>
        <taxon>Bacteria</taxon>
        <taxon>Bacillati</taxon>
        <taxon>Bacillota</taxon>
        <taxon>Bacilli</taxon>
        <taxon>Bacillales</taxon>
        <taxon>Anoxybacillaceae</taxon>
        <taxon>Saccharococcus</taxon>
    </lineage>
</organism>
<proteinExistence type="predicted"/>
<evidence type="ECO:0008006" key="4">
    <source>
        <dbReference type="Google" id="ProtNLM"/>
    </source>
</evidence>
<gene>
    <name evidence="2" type="ORF">GCA01S_032_00680</name>
</gene>
<name>A0A023DFW0_9BACL</name>
<keyword evidence="1" id="KW-0472">Membrane</keyword>
<dbReference type="OrthoDB" id="8582979at2"/>
<accession>A0A023DFW0</accession>
<protein>
    <recommendedName>
        <fullName evidence="4">ABC transporter permease protein</fullName>
    </recommendedName>
</protein>
<keyword evidence="1" id="KW-1133">Transmembrane helix</keyword>
<dbReference type="Pfam" id="PF06182">
    <property type="entry name" value="ABC2_membrane_6"/>
    <property type="match status" value="1"/>
</dbReference>
<dbReference type="EMBL" id="BAWO01000032">
    <property type="protein sequence ID" value="GAJ40150.1"/>
    <property type="molecule type" value="Genomic_DNA"/>
</dbReference>
<feature type="transmembrane region" description="Helical" evidence="1">
    <location>
        <begin position="21"/>
        <end position="44"/>
    </location>
</feature>
<dbReference type="InterPro" id="IPR010390">
    <property type="entry name" value="ABC-2_transporter-like"/>
</dbReference>
<dbReference type="PANTHER" id="PTHR36832">
    <property type="entry name" value="SLR1174 PROTEIN-RELATED"/>
    <property type="match status" value="1"/>
</dbReference>
<feature type="transmembrane region" description="Helical" evidence="1">
    <location>
        <begin position="102"/>
        <end position="123"/>
    </location>
</feature>
<feature type="transmembrane region" description="Helical" evidence="1">
    <location>
        <begin position="224"/>
        <end position="245"/>
    </location>
</feature>
<feature type="transmembrane region" description="Helical" evidence="1">
    <location>
        <begin position="135"/>
        <end position="162"/>
    </location>
</feature>
<evidence type="ECO:0000256" key="1">
    <source>
        <dbReference type="SAM" id="Phobius"/>
    </source>
</evidence>
<sequence>MIRKYIALLRMKYIEMLAYRLATLVWMTGAIVQPLITMAVWMNIDPSQSDAFLFYFMAVIFVERMTSAWDVWELDREIREGTFSNYIIRPLHPIHWAIAENVVYKVLFVAILAPIWAIAALFVPALRFDVTGGQALLFLAAVLLGAALRFLLSYICGLLGFWITKVTAVYGVLEAISLFLSGRIAPLSMLPPMLQQWSVFLPFRYMIGFPIDIVTGAANGHDMLQGFAIASIWVAVFIIALRWIWIAGLKKNQAVGG</sequence>
<reference evidence="2 3" key="1">
    <citation type="submission" date="2014-04" db="EMBL/GenBank/DDBJ databases">
        <title>Whole genome shotgun sequence of Geobacillus caldoxylosilyticus NBRC 107762.</title>
        <authorList>
            <person name="Hosoyama A."/>
            <person name="Hosoyama Y."/>
            <person name="Katano-Makiyama Y."/>
            <person name="Tsuchikane K."/>
            <person name="Ohji S."/>
            <person name="Ichikawa N."/>
            <person name="Yamazoe A."/>
            <person name="Fujita N."/>
        </authorList>
    </citation>
    <scope>NUCLEOTIDE SEQUENCE [LARGE SCALE GENOMIC DNA]</scope>
    <source>
        <strain evidence="2 3">NBRC 107762</strain>
    </source>
</reference>
<keyword evidence="1" id="KW-0812">Transmembrane</keyword>
<feature type="transmembrane region" description="Helical" evidence="1">
    <location>
        <begin position="168"/>
        <end position="185"/>
    </location>
</feature>
<dbReference type="Proteomes" id="UP000023561">
    <property type="component" value="Unassembled WGS sequence"/>
</dbReference>
<keyword evidence="3" id="KW-1185">Reference proteome</keyword>
<dbReference type="AlphaFoldDB" id="A0A023DFW0"/>
<evidence type="ECO:0000313" key="2">
    <source>
        <dbReference type="EMBL" id="GAJ40150.1"/>
    </source>
</evidence>
<evidence type="ECO:0000313" key="3">
    <source>
        <dbReference type="Proteomes" id="UP000023561"/>
    </source>
</evidence>